<reference evidence="1 2" key="1">
    <citation type="submission" date="2018-05" db="EMBL/GenBank/DDBJ databases">
        <title>Legionella qingyii sp.nov., whole genome shotgun sequence.</title>
        <authorList>
            <person name="Wu H."/>
            <person name="Zhu Q."/>
            <person name="Hu C."/>
        </authorList>
    </citation>
    <scope>NUCLEOTIDE SEQUENCE [LARGE SCALE GENOMIC DNA]</scope>
    <source>
        <strain evidence="1 2">HEB18</strain>
    </source>
</reference>
<dbReference type="Proteomes" id="UP000247152">
    <property type="component" value="Unassembled WGS sequence"/>
</dbReference>
<proteinExistence type="predicted"/>
<name>A0A317TXT3_9GAMM</name>
<accession>A0A317TXT3</accession>
<protein>
    <submittedName>
        <fullName evidence="1">Uncharacterized protein</fullName>
    </submittedName>
</protein>
<comment type="caution">
    <text evidence="1">The sequence shown here is derived from an EMBL/GenBank/DDBJ whole genome shotgun (WGS) entry which is preliminary data.</text>
</comment>
<organism evidence="1 2">
    <name type="scientific">Legionella qingyii</name>
    <dbReference type="NCBI Taxonomy" id="2184757"/>
    <lineage>
        <taxon>Bacteria</taxon>
        <taxon>Pseudomonadati</taxon>
        <taxon>Pseudomonadota</taxon>
        <taxon>Gammaproteobacteria</taxon>
        <taxon>Legionellales</taxon>
        <taxon>Legionellaceae</taxon>
        <taxon>Legionella</taxon>
    </lineage>
</organism>
<evidence type="ECO:0000313" key="1">
    <source>
        <dbReference type="EMBL" id="PWY54394.1"/>
    </source>
</evidence>
<dbReference type="AlphaFoldDB" id="A0A317TXT3"/>
<dbReference type="EMBL" id="QHJG01000035">
    <property type="protein sequence ID" value="PWY54394.1"/>
    <property type="molecule type" value="Genomic_DNA"/>
</dbReference>
<evidence type="ECO:0000313" key="2">
    <source>
        <dbReference type="Proteomes" id="UP000247152"/>
    </source>
</evidence>
<gene>
    <name evidence="1" type="ORF">DGG96_17095</name>
</gene>
<sequence length="71" mass="8730">MTWLWIRVILIFNEKKQENIKFLQKSYPQDREMMGFTNWSYIIAEKKFKNSLDRVFFKKLRSNPIQICPIS</sequence>